<dbReference type="GO" id="GO:0001731">
    <property type="term" value="P:formation of translation preinitiation complex"/>
    <property type="evidence" value="ECO:0007669"/>
    <property type="project" value="TreeGrafter"/>
</dbReference>
<name>A0A5Q4VG33_9BACT</name>
<accession>A0A5Q4VG33</accession>
<keyword evidence="5" id="KW-0396">Initiation factor</keyword>
<dbReference type="GO" id="GO:0003729">
    <property type="term" value="F:mRNA binding"/>
    <property type="evidence" value="ECO:0007669"/>
    <property type="project" value="TreeGrafter"/>
</dbReference>
<dbReference type="InterPro" id="IPR036877">
    <property type="entry name" value="SUI1_dom_sf"/>
</dbReference>
<keyword evidence="3" id="KW-0648">Protein biosynthesis</keyword>
<sequence>MKHSQNTNHGLVYSTELGRTCPACERSEKACICKNASISLPKDGVIRISRETKGRKGKGVTLVSGLPGEKIDDTAKELKQRCGCGGTVKDGRIEIQGDHRDTILSWLTQKGYKAKKAGG</sequence>
<evidence type="ECO:0000256" key="1">
    <source>
        <dbReference type="ARBA" id="ARBA00005422"/>
    </source>
</evidence>
<keyword evidence="6" id="KW-1185">Reference proteome</keyword>
<gene>
    <name evidence="5" type="ORF">FIM25_06830</name>
</gene>
<comment type="similarity">
    <text evidence="1">Belongs to the SUI1 family.</text>
</comment>
<dbReference type="Pfam" id="PF01253">
    <property type="entry name" value="SUI1"/>
    <property type="match status" value="1"/>
</dbReference>
<dbReference type="EMBL" id="VDMB01000006">
    <property type="protein sequence ID" value="TYT75100.1"/>
    <property type="molecule type" value="Genomic_DNA"/>
</dbReference>
<dbReference type="CDD" id="cd11567">
    <property type="entry name" value="YciH_like"/>
    <property type="match status" value="1"/>
</dbReference>
<evidence type="ECO:0000313" key="5">
    <source>
        <dbReference type="EMBL" id="TYT75100.1"/>
    </source>
</evidence>
<dbReference type="GO" id="GO:0006417">
    <property type="term" value="P:regulation of translation"/>
    <property type="evidence" value="ECO:0007669"/>
    <property type="project" value="UniProtKB-KW"/>
</dbReference>
<dbReference type="NCBIfam" id="TIGR01158">
    <property type="entry name" value="SUI1_rel"/>
    <property type="match status" value="1"/>
</dbReference>
<dbReference type="InterPro" id="IPR005872">
    <property type="entry name" value="SUI1_arc_bac"/>
</dbReference>
<dbReference type="PANTHER" id="PTHR12789">
    <property type="entry name" value="DENSITY-REGULATED PROTEIN HOMOLOG"/>
    <property type="match status" value="1"/>
</dbReference>
<dbReference type="Gene3D" id="3.30.780.10">
    <property type="entry name" value="SUI1-like domain"/>
    <property type="match status" value="1"/>
</dbReference>
<feature type="domain" description="SUI1" evidence="4">
    <location>
        <begin position="47"/>
        <end position="111"/>
    </location>
</feature>
<reference evidence="5 6" key="1">
    <citation type="submission" date="2019-06" db="EMBL/GenBank/DDBJ databases">
        <title>Desulfobotulus mexicanus sp. nov., a novel sulfate-reducing bacterium isolated from the sediment of an alkaline crater lake in Mexico.</title>
        <authorList>
            <person name="Hirschler-Rea A."/>
        </authorList>
    </citation>
    <scope>NUCLEOTIDE SEQUENCE [LARGE SCALE GENOMIC DNA]</scope>
    <source>
        <strain evidence="5 6">PAR22N</strain>
    </source>
</reference>
<evidence type="ECO:0000256" key="3">
    <source>
        <dbReference type="ARBA" id="ARBA00022917"/>
    </source>
</evidence>
<dbReference type="GO" id="GO:0003743">
    <property type="term" value="F:translation initiation factor activity"/>
    <property type="evidence" value="ECO:0007669"/>
    <property type="project" value="UniProtKB-KW"/>
</dbReference>
<evidence type="ECO:0000313" key="6">
    <source>
        <dbReference type="Proteomes" id="UP000321899"/>
    </source>
</evidence>
<dbReference type="InterPro" id="IPR001950">
    <property type="entry name" value="SUI1"/>
</dbReference>
<protein>
    <submittedName>
        <fullName evidence="5">Translation initiation factor Sui1</fullName>
    </submittedName>
</protein>
<evidence type="ECO:0000259" key="4">
    <source>
        <dbReference type="PROSITE" id="PS50296"/>
    </source>
</evidence>
<dbReference type="RefSeq" id="WP_139447627.1">
    <property type="nucleotide sequence ID" value="NZ_VDMB01000006.1"/>
</dbReference>
<keyword evidence="2" id="KW-0810">Translation regulation</keyword>
<organism evidence="5 6">
    <name type="scientific">Desulfobotulus mexicanus</name>
    <dbReference type="NCBI Taxonomy" id="2586642"/>
    <lineage>
        <taxon>Bacteria</taxon>
        <taxon>Pseudomonadati</taxon>
        <taxon>Thermodesulfobacteriota</taxon>
        <taxon>Desulfobacteria</taxon>
        <taxon>Desulfobacterales</taxon>
        <taxon>Desulfobacteraceae</taxon>
        <taxon>Desulfobotulus</taxon>
    </lineage>
</organism>
<dbReference type="NCBIfam" id="NF005297">
    <property type="entry name" value="PRK06824.1"/>
    <property type="match status" value="1"/>
</dbReference>
<dbReference type="GO" id="GO:0002188">
    <property type="term" value="P:translation reinitiation"/>
    <property type="evidence" value="ECO:0007669"/>
    <property type="project" value="TreeGrafter"/>
</dbReference>
<dbReference type="InterPro" id="IPR050318">
    <property type="entry name" value="DENR/SUI1_TIF"/>
</dbReference>
<dbReference type="SUPFAM" id="SSF55159">
    <property type="entry name" value="eIF1-like"/>
    <property type="match status" value="1"/>
</dbReference>
<proteinExistence type="inferred from homology"/>
<dbReference type="Proteomes" id="UP000321899">
    <property type="component" value="Unassembled WGS sequence"/>
</dbReference>
<dbReference type="FunFam" id="3.30.780.10:FF:000002">
    <property type="entry name" value="Stress response translation initiation inhibitor"/>
    <property type="match status" value="1"/>
</dbReference>
<comment type="caution">
    <text evidence="5">The sequence shown here is derived from an EMBL/GenBank/DDBJ whole genome shotgun (WGS) entry which is preliminary data.</text>
</comment>
<evidence type="ECO:0000256" key="2">
    <source>
        <dbReference type="ARBA" id="ARBA00022845"/>
    </source>
</evidence>
<dbReference type="OrthoDB" id="9792915at2"/>
<dbReference type="PIRSF" id="PIRSF037511">
    <property type="entry name" value="Transl_init_SUI1_pro"/>
    <property type="match status" value="1"/>
</dbReference>
<dbReference type="PANTHER" id="PTHR12789:SF0">
    <property type="entry name" value="DENSITY-REGULATED PROTEIN"/>
    <property type="match status" value="1"/>
</dbReference>
<dbReference type="PROSITE" id="PS50296">
    <property type="entry name" value="SUI1"/>
    <property type="match status" value="1"/>
</dbReference>
<dbReference type="AlphaFoldDB" id="A0A5Q4VG33"/>